<feature type="signal peptide" evidence="1">
    <location>
        <begin position="1"/>
        <end position="20"/>
    </location>
</feature>
<evidence type="ECO:0000313" key="3">
    <source>
        <dbReference type="Proteomes" id="UP000037035"/>
    </source>
</evidence>
<sequence length="109" mass="12872">TQVPVVKRLYMWNFLMLAVGDLLGLEQVLNDSYKFVEVHERREDLKLAAKNKQARIDVIQEKRKLQLEARRMRVIKMKAQVKVRCAKMDEVNFSFYGGASRELHGFQQF</sequence>
<name>A0A0L6V0Q2_9BASI</name>
<gene>
    <name evidence="2" type="ORF">VP01_3156g1</name>
</gene>
<proteinExistence type="predicted"/>
<evidence type="ECO:0000256" key="1">
    <source>
        <dbReference type="SAM" id="SignalP"/>
    </source>
</evidence>
<feature type="non-terminal residue" evidence="2">
    <location>
        <position position="1"/>
    </location>
</feature>
<comment type="caution">
    <text evidence="2">The sequence shown here is derived from an EMBL/GenBank/DDBJ whole genome shotgun (WGS) entry which is preliminary data.</text>
</comment>
<evidence type="ECO:0000313" key="2">
    <source>
        <dbReference type="EMBL" id="KNZ53720.1"/>
    </source>
</evidence>
<accession>A0A0L6V0Q2</accession>
<keyword evidence="1" id="KW-0732">Signal</keyword>
<dbReference type="AlphaFoldDB" id="A0A0L6V0Q2"/>
<dbReference type="EMBL" id="LAVV01008120">
    <property type="protein sequence ID" value="KNZ53720.1"/>
    <property type="molecule type" value="Genomic_DNA"/>
</dbReference>
<reference evidence="2 3" key="1">
    <citation type="submission" date="2015-08" db="EMBL/GenBank/DDBJ databases">
        <title>Next Generation Sequencing and Analysis of the Genome of Puccinia sorghi L Schw, the Causal Agent of Maize Common Rust.</title>
        <authorList>
            <person name="Rochi L."/>
            <person name="Burguener G."/>
            <person name="Darino M."/>
            <person name="Turjanski A."/>
            <person name="Kreff E."/>
            <person name="Dieguez M.J."/>
            <person name="Sacco F."/>
        </authorList>
    </citation>
    <scope>NUCLEOTIDE SEQUENCE [LARGE SCALE GENOMIC DNA]</scope>
    <source>
        <strain evidence="2 3">RO10H11247</strain>
    </source>
</reference>
<keyword evidence="3" id="KW-1185">Reference proteome</keyword>
<dbReference type="VEuPathDB" id="FungiDB:VP01_3156g1"/>
<dbReference type="Proteomes" id="UP000037035">
    <property type="component" value="Unassembled WGS sequence"/>
</dbReference>
<protein>
    <submittedName>
        <fullName evidence="2">Putative signal peptide protein</fullName>
    </submittedName>
</protein>
<organism evidence="2 3">
    <name type="scientific">Puccinia sorghi</name>
    <dbReference type="NCBI Taxonomy" id="27349"/>
    <lineage>
        <taxon>Eukaryota</taxon>
        <taxon>Fungi</taxon>
        <taxon>Dikarya</taxon>
        <taxon>Basidiomycota</taxon>
        <taxon>Pucciniomycotina</taxon>
        <taxon>Pucciniomycetes</taxon>
        <taxon>Pucciniales</taxon>
        <taxon>Pucciniaceae</taxon>
        <taxon>Puccinia</taxon>
    </lineage>
</organism>
<feature type="chain" id="PRO_5005568118" evidence="1">
    <location>
        <begin position="21"/>
        <end position="109"/>
    </location>
</feature>